<dbReference type="EMBL" id="JBHUOZ010000001">
    <property type="protein sequence ID" value="MFD2919223.1"/>
    <property type="molecule type" value="Genomic_DNA"/>
</dbReference>
<feature type="domain" description="Carbohydrate kinase PfkB" evidence="4">
    <location>
        <begin position="3"/>
        <end position="314"/>
    </location>
</feature>
<evidence type="ECO:0000259" key="4">
    <source>
        <dbReference type="Pfam" id="PF00294"/>
    </source>
</evidence>
<proteinExistence type="inferred from homology"/>
<evidence type="ECO:0000256" key="1">
    <source>
        <dbReference type="ARBA" id="ARBA00010688"/>
    </source>
</evidence>
<dbReference type="Proteomes" id="UP001597511">
    <property type="component" value="Unassembled WGS sequence"/>
</dbReference>
<organism evidence="5 6">
    <name type="scientific">Terrimonas rubra</name>
    <dbReference type="NCBI Taxonomy" id="1035890"/>
    <lineage>
        <taxon>Bacteria</taxon>
        <taxon>Pseudomonadati</taxon>
        <taxon>Bacteroidota</taxon>
        <taxon>Chitinophagia</taxon>
        <taxon>Chitinophagales</taxon>
        <taxon>Chitinophagaceae</taxon>
        <taxon>Terrimonas</taxon>
    </lineage>
</organism>
<evidence type="ECO:0000256" key="2">
    <source>
        <dbReference type="ARBA" id="ARBA00022679"/>
    </source>
</evidence>
<comment type="caution">
    <text evidence="5">The sequence shown here is derived from an EMBL/GenBank/DDBJ whole genome shotgun (WGS) entry which is preliminary data.</text>
</comment>
<keyword evidence="2" id="KW-0808">Transferase</keyword>
<dbReference type="PANTHER" id="PTHR43320:SF2">
    <property type="entry name" value="2-DEHYDRO-3-DEOXYGLUCONOKINASE_2-DEHYDRO-3-DEOXYGALACTONOKINASE"/>
    <property type="match status" value="1"/>
</dbReference>
<dbReference type="Gene3D" id="3.40.1190.20">
    <property type="match status" value="1"/>
</dbReference>
<dbReference type="GO" id="GO:0016301">
    <property type="term" value="F:kinase activity"/>
    <property type="evidence" value="ECO:0007669"/>
    <property type="project" value="UniProtKB-KW"/>
</dbReference>
<evidence type="ECO:0000313" key="5">
    <source>
        <dbReference type="EMBL" id="MFD2919223.1"/>
    </source>
</evidence>
<keyword evidence="6" id="KW-1185">Reference proteome</keyword>
<protein>
    <submittedName>
        <fullName evidence="5">PfkB family carbohydrate kinase</fullName>
    </submittedName>
</protein>
<reference evidence="6" key="1">
    <citation type="journal article" date="2019" name="Int. J. Syst. Evol. Microbiol.">
        <title>The Global Catalogue of Microorganisms (GCM) 10K type strain sequencing project: providing services to taxonomists for standard genome sequencing and annotation.</title>
        <authorList>
            <consortium name="The Broad Institute Genomics Platform"/>
            <consortium name="The Broad Institute Genome Sequencing Center for Infectious Disease"/>
            <person name="Wu L."/>
            <person name="Ma J."/>
        </authorList>
    </citation>
    <scope>NUCLEOTIDE SEQUENCE [LARGE SCALE GENOMIC DNA]</scope>
    <source>
        <strain evidence="6">KCTC 23299</strain>
    </source>
</reference>
<dbReference type="InterPro" id="IPR029056">
    <property type="entry name" value="Ribokinase-like"/>
</dbReference>
<name>A0ABW6A6C5_9BACT</name>
<evidence type="ECO:0000313" key="6">
    <source>
        <dbReference type="Proteomes" id="UP001597511"/>
    </source>
</evidence>
<dbReference type="InterPro" id="IPR052700">
    <property type="entry name" value="Carb_kinase_PfkB-like"/>
</dbReference>
<dbReference type="CDD" id="cd01166">
    <property type="entry name" value="KdgK"/>
    <property type="match status" value="1"/>
</dbReference>
<dbReference type="InterPro" id="IPR011611">
    <property type="entry name" value="PfkB_dom"/>
</dbReference>
<comment type="similarity">
    <text evidence="1">Belongs to the carbohydrate kinase PfkB family.</text>
</comment>
<gene>
    <name evidence="5" type="ORF">ACFS6H_05815</name>
</gene>
<evidence type="ECO:0000256" key="3">
    <source>
        <dbReference type="ARBA" id="ARBA00022777"/>
    </source>
</evidence>
<dbReference type="RefSeq" id="WP_386096200.1">
    <property type="nucleotide sequence ID" value="NZ_JBHUOZ010000001.1"/>
</dbReference>
<dbReference type="PANTHER" id="PTHR43320">
    <property type="entry name" value="SUGAR KINASE"/>
    <property type="match status" value="1"/>
</dbReference>
<dbReference type="SUPFAM" id="SSF53613">
    <property type="entry name" value="Ribokinase-like"/>
    <property type="match status" value="1"/>
</dbReference>
<sequence length="330" mass="36410">MIFCFGELLLRMSPVLGGTWIDTNTIPVYVGGAELNAATALANWQLPVRYGTALPDNYLSQEIIEYIRSKNIETGAIHFSGNRIGSYYLPQGADLKNAGVIYDRAYSAFWELQPGAIDWDKALEGCTWFHFSAISPALNENVAAVCKEALEAAAKKGLTISVDLNYRAKLWQYGKQPTEVMPELIAYCDVVMGNLWAAEKLGGIQSPLDDSIGIANETFIEAANTSVAAFKQQYPRAKQFAYTFRLEKDYWAYYNDGQAVATSQVYNIEKIVDKVGSGDCFMGGLIYGITHHNTANEIVDFAASAAVGKLSEIGDASRQTIEQVRARYKR</sequence>
<dbReference type="Pfam" id="PF00294">
    <property type="entry name" value="PfkB"/>
    <property type="match status" value="1"/>
</dbReference>
<accession>A0ABW6A6C5</accession>
<keyword evidence="3 5" id="KW-0418">Kinase</keyword>